<dbReference type="Gene3D" id="3.40.50.1000">
    <property type="entry name" value="HAD superfamily/HAD-like"/>
    <property type="match status" value="1"/>
</dbReference>
<dbReference type="EMBL" id="NXLS01000002">
    <property type="protein sequence ID" value="RDU63823.1"/>
    <property type="molecule type" value="Genomic_DNA"/>
</dbReference>
<comment type="catalytic activity">
    <reaction evidence="16">
        <text>Cu(2+)(in) + ATP + H2O = Cu(2+)(out) + ADP + phosphate + H(+)</text>
        <dbReference type="Rhea" id="RHEA:10376"/>
        <dbReference type="ChEBI" id="CHEBI:15377"/>
        <dbReference type="ChEBI" id="CHEBI:15378"/>
        <dbReference type="ChEBI" id="CHEBI:29036"/>
        <dbReference type="ChEBI" id="CHEBI:30616"/>
        <dbReference type="ChEBI" id="CHEBI:43474"/>
        <dbReference type="ChEBI" id="CHEBI:456216"/>
        <dbReference type="EC" id="7.2.2.9"/>
    </reaction>
</comment>
<dbReference type="Pfam" id="PF00122">
    <property type="entry name" value="E1-E2_ATPase"/>
    <property type="match status" value="1"/>
</dbReference>
<dbReference type="InterPro" id="IPR036163">
    <property type="entry name" value="HMA_dom_sf"/>
</dbReference>
<gene>
    <name evidence="19" type="ORF">CQA43_03115</name>
</gene>
<comment type="caution">
    <text evidence="19">The sequence shown here is derived from an EMBL/GenBank/DDBJ whole genome shotgun (WGS) entry which is preliminary data.</text>
</comment>
<evidence type="ECO:0000256" key="14">
    <source>
        <dbReference type="ARBA" id="ARBA00038904"/>
    </source>
</evidence>
<dbReference type="Proteomes" id="UP000256650">
    <property type="component" value="Unassembled WGS sequence"/>
</dbReference>
<dbReference type="Gene3D" id="3.30.70.100">
    <property type="match status" value="1"/>
</dbReference>
<dbReference type="SUPFAM" id="SSF56784">
    <property type="entry name" value="HAD-like"/>
    <property type="match status" value="1"/>
</dbReference>
<evidence type="ECO:0000259" key="18">
    <source>
        <dbReference type="PROSITE" id="PS50846"/>
    </source>
</evidence>
<evidence type="ECO:0000256" key="3">
    <source>
        <dbReference type="ARBA" id="ARBA00006024"/>
    </source>
</evidence>
<dbReference type="InterPro" id="IPR023214">
    <property type="entry name" value="HAD_sf"/>
</dbReference>
<evidence type="ECO:0000256" key="2">
    <source>
        <dbReference type="ARBA" id="ARBA00004236"/>
    </source>
</evidence>
<dbReference type="PRINTS" id="PR00943">
    <property type="entry name" value="CUATPASE"/>
</dbReference>
<dbReference type="NCBIfam" id="TIGR01494">
    <property type="entry name" value="ATPase_P-type"/>
    <property type="match status" value="1"/>
</dbReference>
<dbReference type="GO" id="GO:0043682">
    <property type="term" value="F:P-type divalent copper transporter activity"/>
    <property type="evidence" value="ECO:0007669"/>
    <property type="project" value="UniProtKB-EC"/>
</dbReference>
<sequence>MKHLCDHCHLEFDEKVLLKTKIGKEEKYFCCKGCEGVYKLLNSEGLEDFYSKLGNNTLEPATQILENESLDSFDSAPFFERYVSVKENLCEISLILEKIHCIACVWLNEKILAKTNGIIKVNLNYTNNKATILYNPKAIKISQIIQTIRQIGYDAHAYDPRLQEAYANKEKRDYYIKMVVGIFCVMNIMWIAVAQYAGYFSGISNEMRNILNFAGFALSTPVLFFSGIIFWRGAWAALKFRTPNMDLLVISGASLAYLYSIYASFKGGETYFESVAMIITFVLIGKFLEVRGKKSAVDNLDKLNAQMPLSVRVLQTPQNSESQITRDSNPTQDFQEIAIESVRVGDIVQVRPGERIALDGVLLSQEALCDESAMSGESLPRIKNAGDSIYSGSLALNCPFEYQVCKVFKDSLMMKIVGLVENSLNARPKIQEAADYISHYFSLVILSLAFGTLLVWEYMLNAPFERSLMVMISVIIIACPCALALATPIASLIGLSESLKHKILFKEARFLETIAKADTLVLDKTGTLTEGKLKVLNVRYFNAQNALDSKDCGILYSMLTQNAHPISKAVLEFIGQKNEVISLDSMIQINARGIVAKVQDNTYLGGNLMLLQEHNVEIPTPLQDTQASVFYFAKDSKILVEFTLQDTLKKDAKETIAALQQKGIACILLSGDNAGACQSVAQVVGITEYYAAQSPLDKANFIDKLHKQSKVVVMAGDGINDSIALGKSDIAIAMGGGIDLAISVSDVVVLDDSMQGVLDSFRLGQRTYRFILQNLGISLVYNALTIPLAMAGFVIPLIAALSMSLSSLLVVGNSLRIRDSRS</sequence>
<evidence type="ECO:0000256" key="7">
    <source>
        <dbReference type="ARBA" id="ARBA00022723"/>
    </source>
</evidence>
<dbReference type="InterPro" id="IPR011017">
    <property type="entry name" value="TRASH_dom"/>
</dbReference>
<name>A0A3D8IF29_9HELI</name>
<dbReference type="InterPro" id="IPR018303">
    <property type="entry name" value="ATPase_P-typ_P_site"/>
</dbReference>
<feature type="transmembrane region" description="Helical" evidence="17">
    <location>
        <begin position="468"/>
        <end position="495"/>
    </location>
</feature>
<dbReference type="GO" id="GO:0005507">
    <property type="term" value="F:copper ion binding"/>
    <property type="evidence" value="ECO:0007669"/>
    <property type="project" value="TreeGrafter"/>
</dbReference>
<dbReference type="InterPro" id="IPR006121">
    <property type="entry name" value="HMA_dom"/>
</dbReference>
<evidence type="ECO:0000256" key="13">
    <source>
        <dbReference type="ARBA" id="ARBA00037143"/>
    </source>
</evidence>
<accession>A0A3D8IF29</accession>
<dbReference type="InterPro" id="IPR044492">
    <property type="entry name" value="P_typ_ATPase_HD_dom"/>
</dbReference>
<evidence type="ECO:0000256" key="9">
    <source>
        <dbReference type="ARBA" id="ARBA00022840"/>
    </source>
</evidence>
<keyword evidence="4 17" id="KW-1003">Cell membrane</keyword>
<dbReference type="NCBIfam" id="TIGR01525">
    <property type="entry name" value="ATPase-IB_hvy"/>
    <property type="match status" value="1"/>
</dbReference>
<dbReference type="Gene3D" id="3.40.1110.10">
    <property type="entry name" value="Calcium-transporting ATPase, cytoplasmic domain N"/>
    <property type="match status" value="1"/>
</dbReference>
<dbReference type="AlphaFoldDB" id="A0A3D8IF29"/>
<dbReference type="GO" id="GO:0055070">
    <property type="term" value="P:copper ion homeostasis"/>
    <property type="evidence" value="ECO:0007669"/>
    <property type="project" value="TreeGrafter"/>
</dbReference>
<keyword evidence="7 17" id="KW-0479">Metal-binding</keyword>
<dbReference type="OrthoDB" id="2490525at2"/>
<feature type="transmembrane region" description="Helical" evidence="17">
    <location>
        <begin position="213"/>
        <end position="235"/>
    </location>
</feature>
<dbReference type="GeneID" id="82535273"/>
<keyword evidence="12 17" id="KW-0472">Membrane</keyword>
<dbReference type="InterPro" id="IPR059000">
    <property type="entry name" value="ATPase_P-type_domA"/>
</dbReference>
<dbReference type="PANTHER" id="PTHR43520">
    <property type="entry name" value="ATP7, ISOFORM B"/>
    <property type="match status" value="1"/>
</dbReference>
<proteinExistence type="inferred from homology"/>
<comment type="function">
    <text evidence="13">Probably involved in copper export.</text>
</comment>
<evidence type="ECO:0000256" key="8">
    <source>
        <dbReference type="ARBA" id="ARBA00022741"/>
    </source>
</evidence>
<dbReference type="SFLD" id="SFLDG00002">
    <property type="entry name" value="C1.7:_P-type_atpase_like"/>
    <property type="match status" value="1"/>
</dbReference>
<evidence type="ECO:0000256" key="12">
    <source>
        <dbReference type="ARBA" id="ARBA00023136"/>
    </source>
</evidence>
<dbReference type="InterPro" id="IPR001757">
    <property type="entry name" value="P_typ_ATPase"/>
</dbReference>
<dbReference type="SUPFAM" id="SSF81653">
    <property type="entry name" value="Calcium ATPase, transduction domain A"/>
    <property type="match status" value="1"/>
</dbReference>
<keyword evidence="20" id="KW-1185">Reference proteome</keyword>
<keyword evidence="8 17" id="KW-0547">Nucleotide-binding</keyword>
<evidence type="ECO:0000256" key="11">
    <source>
        <dbReference type="ARBA" id="ARBA00022989"/>
    </source>
</evidence>
<dbReference type="InterPro" id="IPR036412">
    <property type="entry name" value="HAD-like_sf"/>
</dbReference>
<dbReference type="InterPro" id="IPR023298">
    <property type="entry name" value="ATPase_P-typ_TM_dom_sf"/>
</dbReference>
<dbReference type="SUPFAM" id="SSF55008">
    <property type="entry name" value="HMA, heavy metal-associated domain"/>
    <property type="match status" value="1"/>
</dbReference>
<dbReference type="GO" id="GO:0005886">
    <property type="term" value="C:plasma membrane"/>
    <property type="evidence" value="ECO:0007669"/>
    <property type="project" value="UniProtKB-SubCell"/>
</dbReference>
<dbReference type="CDD" id="cd02079">
    <property type="entry name" value="P-type_ATPase_HM"/>
    <property type="match status" value="1"/>
</dbReference>
<dbReference type="SMART" id="SM00746">
    <property type="entry name" value="TRASH"/>
    <property type="match status" value="1"/>
</dbReference>
<feature type="transmembrane region" description="Helical" evidence="17">
    <location>
        <begin position="174"/>
        <end position="193"/>
    </location>
</feature>
<dbReference type="PROSITE" id="PS50846">
    <property type="entry name" value="HMA_2"/>
    <property type="match status" value="1"/>
</dbReference>
<dbReference type="Pfam" id="PF12156">
    <property type="entry name" value="ATPase-cat_bd"/>
    <property type="match status" value="1"/>
</dbReference>
<evidence type="ECO:0000256" key="16">
    <source>
        <dbReference type="ARBA" id="ARBA00047424"/>
    </source>
</evidence>
<keyword evidence="9 17" id="KW-0067">ATP-binding</keyword>
<evidence type="ECO:0000256" key="10">
    <source>
        <dbReference type="ARBA" id="ARBA00022967"/>
    </source>
</evidence>
<comment type="subcellular location">
    <subcellularLocation>
        <location evidence="2 17">Cell membrane</location>
    </subcellularLocation>
    <subcellularLocation>
        <location evidence="1">Endomembrane system</location>
        <topology evidence="1">Multi-pass membrane protein</topology>
    </subcellularLocation>
</comment>
<dbReference type="PANTHER" id="PTHR43520:SF8">
    <property type="entry name" value="P-TYPE CU(+) TRANSPORTER"/>
    <property type="match status" value="1"/>
</dbReference>
<feature type="transmembrane region" description="Helical" evidence="17">
    <location>
        <begin position="437"/>
        <end position="456"/>
    </location>
</feature>
<dbReference type="Pfam" id="PF00702">
    <property type="entry name" value="Hydrolase"/>
    <property type="match status" value="1"/>
</dbReference>
<dbReference type="GO" id="GO:0005524">
    <property type="term" value="F:ATP binding"/>
    <property type="evidence" value="ECO:0007669"/>
    <property type="project" value="UniProtKB-UniRule"/>
</dbReference>
<dbReference type="GO" id="GO:0016887">
    <property type="term" value="F:ATP hydrolysis activity"/>
    <property type="evidence" value="ECO:0007669"/>
    <property type="project" value="InterPro"/>
</dbReference>
<evidence type="ECO:0000313" key="20">
    <source>
        <dbReference type="Proteomes" id="UP000256650"/>
    </source>
</evidence>
<dbReference type="SFLD" id="SFLDF00027">
    <property type="entry name" value="p-type_atpase"/>
    <property type="match status" value="1"/>
</dbReference>
<dbReference type="InterPro" id="IPR008250">
    <property type="entry name" value="ATPase_P-typ_transduc_dom_A_sf"/>
</dbReference>
<reference evidence="19 20" key="1">
    <citation type="submission" date="2018-04" db="EMBL/GenBank/DDBJ databases">
        <title>Novel Campyloabacter and Helicobacter Species and Strains.</title>
        <authorList>
            <person name="Mannion A.J."/>
            <person name="Shen Z."/>
            <person name="Fox J.G."/>
        </authorList>
    </citation>
    <scope>NUCLEOTIDE SEQUENCE [LARGE SCALE GENOMIC DNA]</scope>
    <source>
        <strain evidence="19 20">MIT 99-5101</strain>
    </source>
</reference>
<feature type="transmembrane region" description="Helical" evidence="17">
    <location>
        <begin position="795"/>
        <end position="815"/>
    </location>
</feature>
<dbReference type="InterPro" id="IPR023299">
    <property type="entry name" value="ATPase_P-typ_cyto_dom_N"/>
</dbReference>
<evidence type="ECO:0000256" key="5">
    <source>
        <dbReference type="ARBA" id="ARBA00022553"/>
    </source>
</evidence>
<dbReference type="GO" id="GO:0012505">
    <property type="term" value="C:endomembrane system"/>
    <property type="evidence" value="ECO:0007669"/>
    <property type="project" value="UniProtKB-SubCell"/>
</dbReference>
<protein>
    <recommendedName>
        <fullName evidence="15">Copper-transporting ATPase</fullName>
        <ecNumber evidence="14">7.2.2.9</ecNumber>
    </recommendedName>
</protein>
<dbReference type="PRINTS" id="PR00119">
    <property type="entry name" value="CATATPASE"/>
</dbReference>
<evidence type="ECO:0000313" key="19">
    <source>
        <dbReference type="EMBL" id="RDU63823.1"/>
    </source>
</evidence>
<organism evidence="19 20">
    <name type="scientific">Helicobacter ganmani</name>
    <dbReference type="NCBI Taxonomy" id="60246"/>
    <lineage>
        <taxon>Bacteria</taxon>
        <taxon>Pseudomonadati</taxon>
        <taxon>Campylobacterota</taxon>
        <taxon>Epsilonproteobacteria</taxon>
        <taxon>Campylobacterales</taxon>
        <taxon>Helicobacteraceae</taxon>
        <taxon>Helicobacter</taxon>
    </lineage>
</organism>
<dbReference type="InterPro" id="IPR021993">
    <property type="entry name" value="ATPase-cat-bd"/>
</dbReference>
<keyword evidence="10" id="KW-1278">Translocase</keyword>
<dbReference type="NCBIfam" id="TIGR01511">
    <property type="entry name" value="ATPase-IB1_Cu"/>
    <property type="match status" value="1"/>
</dbReference>
<keyword evidence="6 17" id="KW-0812">Transmembrane</keyword>
<dbReference type="RefSeq" id="WP_115551148.1">
    <property type="nucleotide sequence ID" value="NZ_CAQJPM010000033.1"/>
</dbReference>
<dbReference type="InterPro" id="IPR027256">
    <property type="entry name" value="P-typ_ATPase_IB"/>
</dbReference>
<dbReference type="SUPFAM" id="SSF81665">
    <property type="entry name" value="Calcium ATPase, transmembrane domain M"/>
    <property type="match status" value="1"/>
</dbReference>
<evidence type="ECO:0000256" key="6">
    <source>
        <dbReference type="ARBA" id="ARBA00022692"/>
    </source>
</evidence>
<dbReference type="EC" id="7.2.2.9" evidence="14"/>
<dbReference type="SFLD" id="SFLDS00003">
    <property type="entry name" value="Haloacid_Dehalogenase"/>
    <property type="match status" value="1"/>
</dbReference>
<evidence type="ECO:0000256" key="17">
    <source>
        <dbReference type="RuleBase" id="RU362081"/>
    </source>
</evidence>
<evidence type="ECO:0000256" key="4">
    <source>
        <dbReference type="ARBA" id="ARBA00022475"/>
    </source>
</evidence>
<feature type="transmembrane region" description="Helical" evidence="17">
    <location>
        <begin position="271"/>
        <end position="288"/>
    </location>
</feature>
<dbReference type="PROSITE" id="PS00154">
    <property type="entry name" value="ATPASE_E1_E2"/>
    <property type="match status" value="1"/>
</dbReference>
<keyword evidence="11 17" id="KW-1133">Transmembrane helix</keyword>
<evidence type="ECO:0000256" key="1">
    <source>
        <dbReference type="ARBA" id="ARBA00004127"/>
    </source>
</evidence>
<feature type="transmembrane region" description="Helical" evidence="17">
    <location>
        <begin position="247"/>
        <end position="265"/>
    </location>
</feature>
<evidence type="ECO:0000256" key="15">
    <source>
        <dbReference type="ARBA" id="ARBA00040690"/>
    </source>
</evidence>
<keyword evidence="5" id="KW-0597">Phosphoprotein</keyword>
<feature type="transmembrane region" description="Helical" evidence="17">
    <location>
        <begin position="770"/>
        <end position="789"/>
    </location>
</feature>
<comment type="similarity">
    <text evidence="3 17">Belongs to the cation transport ATPase (P-type) (TC 3.A.3) family. Type IB subfamily.</text>
</comment>
<feature type="domain" description="HMA" evidence="18">
    <location>
        <begin position="90"/>
        <end position="156"/>
    </location>
</feature>
<dbReference type="Gene3D" id="2.70.150.10">
    <property type="entry name" value="Calcium-transporting ATPase, cytoplasmic transduction domain A"/>
    <property type="match status" value="1"/>
</dbReference>
<dbReference type="Pfam" id="PF00403">
    <property type="entry name" value="HMA"/>
    <property type="match status" value="1"/>
</dbReference>